<organism evidence="2 3">
    <name type="scientific">Neurospora hispaniola</name>
    <dbReference type="NCBI Taxonomy" id="588809"/>
    <lineage>
        <taxon>Eukaryota</taxon>
        <taxon>Fungi</taxon>
        <taxon>Dikarya</taxon>
        <taxon>Ascomycota</taxon>
        <taxon>Pezizomycotina</taxon>
        <taxon>Sordariomycetes</taxon>
        <taxon>Sordariomycetidae</taxon>
        <taxon>Sordariales</taxon>
        <taxon>Sordariaceae</taxon>
        <taxon>Neurospora</taxon>
    </lineage>
</organism>
<dbReference type="AlphaFoldDB" id="A0AAJ0MTW8"/>
<reference evidence="2 3" key="1">
    <citation type="journal article" date="2023" name="Mol. Phylogenet. Evol.">
        <title>Genome-scale phylogeny and comparative genomics of the fungal order Sordariales.</title>
        <authorList>
            <person name="Hensen N."/>
            <person name="Bonometti L."/>
            <person name="Westerberg I."/>
            <person name="Brannstrom I.O."/>
            <person name="Guillou S."/>
            <person name="Cros-Aarteil S."/>
            <person name="Calhoun S."/>
            <person name="Haridas S."/>
            <person name="Kuo A."/>
            <person name="Mondo S."/>
            <person name="Pangilinan J."/>
            <person name="Riley R."/>
            <person name="LaButti K."/>
            <person name="Andreopoulos B."/>
            <person name="Lipzen A."/>
            <person name="Chen C."/>
            <person name="Yan M."/>
            <person name="Daum C."/>
            <person name="Ng V."/>
            <person name="Clum A."/>
            <person name="Steindorff A."/>
            <person name="Ohm R.A."/>
            <person name="Martin F."/>
            <person name="Silar P."/>
            <person name="Natvig D.O."/>
            <person name="Lalanne C."/>
            <person name="Gautier V."/>
            <person name="Ament-Velasquez S.L."/>
            <person name="Kruys A."/>
            <person name="Hutchinson M.I."/>
            <person name="Powell A.J."/>
            <person name="Barry K."/>
            <person name="Miller A.N."/>
            <person name="Grigoriev I.V."/>
            <person name="Debuchy R."/>
            <person name="Gladieux P."/>
            <person name="Hiltunen Thoren M."/>
            <person name="Johannesson H."/>
        </authorList>
    </citation>
    <scope>NUCLEOTIDE SEQUENCE [LARGE SCALE GENOMIC DNA]</scope>
    <source>
        <strain evidence="2 3">FGSC 10403</strain>
    </source>
</reference>
<feature type="region of interest" description="Disordered" evidence="1">
    <location>
        <begin position="99"/>
        <end position="122"/>
    </location>
</feature>
<dbReference type="Proteomes" id="UP001285908">
    <property type="component" value="Unassembled WGS sequence"/>
</dbReference>
<evidence type="ECO:0000313" key="3">
    <source>
        <dbReference type="Proteomes" id="UP001285908"/>
    </source>
</evidence>
<comment type="caution">
    <text evidence="2">The sequence shown here is derived from an EMBL/GenBank/DDBJ whole genome shotgun (WGS) entry which is preliminary data.</text>
</comment>
<dbReference type="RefSeq" id="XP_062695716.1">
    <property type="nucleotide sequence ID" value="XM_062836845.1"/>
</dbReference>
<accession>A0AAJ0MTW8</accession>
<keyword evidence="3" id="KW-1185">Reference proteome</keyword>
<sequence>MFARLIWLVLSLNRWDYAYTLKGLSTLLIDSLAFCFCFWMAGMVGTCLAPSGHVKKPHPGDGGTTDESRVSRFGPLGIRPLCPVTSPLRPCHRSACRIRARPSDPLDPKSDQDRIAAPDDEC</sequence>
<gene>
    <name evidence="2" type="ORF">B0T23DRAFT_374339</name>
</gene>
<name>A0AAJ0MTW8_9PEZI</name>
<proteinExistence type="predicted"/>
<dbReference type="EMBL" id="JAULSX010000002">
    <property type="protein sequence ID" value="KAK3497452.1"/>
    <property type="molecule type" value="Genomic_DNA"/>
</dbReference>
<evidence type="ECO:0000256" key="1">
    <source>
        <dbReference type="SAM" id="MobiDB-lite"/>
    </source>
</evidence>
<feature type="compositionally biased region" description="Basic and acidic residues" evidence="1">
    <location>
        <begin position="101"/>
        <end position="122"/>
    </location>
</feature>
<dbReference type="GeneID" id="87874467"/>
<evidence type="ECO:0000313" key="2">
    <source>
        <dbReference type="EMBL" id="KAK3497452.1"/>
    </source>
</evidence>
<protein>
    <submittedName>
        <fullName evidence="2">Uncharacterized protein</fullName>
    </submittedName>
</protein>